<keyword evidence="2" id="KW-1185">Reference proteome</keyword>
<dbReference type="EMBL" id="MU971342">
    <property type="protein sequence ID" value="KAK9239993.1"/>
    <property type="molecule type" value="Genomic_DNA"/>
</dbReference>
<dbReference type="Proteomes" id="UP001433508">
    <property type="component" value="Unassembled WGS sequence"/>
</dbReference>
<protein>
    <submittedName>
        <fullName evidence="1">Uncharacterized protein</fullName>
    </submittedName>
</protein>
<comment type="caution">
    <text evidence="1">The sequence shown here is derived from an EMBL/GenBank/DDBJ whole genome shotgun (WGS) entry which is preliminary data.</text>
</comment>
<evidence type="ECO:0000313" key="2">
    <source>
        <dbReference type="Proteomes" id="UP001433508"/>
    </source>
</evidence>
<accession>A0ACC3T7X7</accession>
<proteinExistence type="predicted"/>
<name>A0ACC3T7X7_LIPKO</name>
<sequence length="543" mass="61625">MKTNASRIDPVKYLPPEVFEKVLEYVTYPQVCSLLSINGAWHDAVSDFINNNPATYKYLDFRKYDLDRVTPDLLLSCIHKSRGLTTSVLYPCHSTKSARYGTLRAMIFLHGTLLDKSYLRLKNMVINQHLRLLTDTRSTSTFPTDGLLSVTTANLSSLRGLAIDNLYFVIRQWSESGISDTSALDRLEELHISAHAIPMLFAFIRTKRSEPLFPRLRILICGSDYEARRRLEVPHWLYGEAKSESLVAFPELLEFRIGGIPQVREHEQDVDQYCLDIVPTWMPKLQVLTCRGVHIRQSQYPRRGFAHTVDLRESRNIVHMDFSFTKMWILPLIPPNCRRLILRGVQFGAEDMSDSMIYGSDVYLGADIETEHASCKPHEQYDGVEVLDMSNCGTMTNDQLIGILKLCNKDKLATLNLQSCVGLELGNHLSSLIEQIALLCPNLRCLTLSKNKSIDDRELVAIARLPCLEYLDVSGTSISDNGLTEFFDHAESRLKTLITEGSPNVSEKTMRWIREMGIATVEPVPGGGEYDGDEELEEEYVLH</sequence>
<gene>
    <name evidence="1" type="ORF">V1525DRAFT_424188</name>
</gene>
<organism evidence="1 2">
    <name type="scientific">Lipomyces kononenkoae</name>
    <name type="common">Yeast</name>
    <dbReference type="NCBI Taxonomy" id="34357"/>
    <lineage>
        <taxon>Eukaryota</taxon>
        <taxon>Fungi</taxon>
        <taxon>Dikarya</taxon>
        <taxon>Ascomycota</taxon>
        <taxon>Saccharomycotina</taxon>
        <taxon>Lipomycetes</taxon>
        <taxon>Lipomycetales</taxon>
        <taxon>Lipomycetaceae</taxon>
        <taxon>Lipomyces</taxon>
    </lineage>
</organism>
<reference evidence="2" key="1">
    <citation type="journal article" date="2024" name="Front. Bioeng. Biotechnol.">
        <title>Genome-scale model development and genomic sequencing of the oleaginous clade Lipomyces.</title>
        <authorList>
            <person name="Czajka J.J."/>
            <person name="Han Y."/>
            <person name="Kim J."/>
            <person name="Mondo S.J."/>
            <person name="Hofstad B.A."/>
            <person name="Robles A."/>
            <person name="Haridas S."/>
            <person name="Riley R."/>
            <person name="LaButti K."/>
            <person name="Pangilinan J."/>
            <person name="Andreopoulos W."/>
            <person name="Lipzen A."/>
            <person name="Yan J."/>
            <person name="Wang M."/>
            <person name="Ng V."/>
            <person name="Grigoriev I.V."/>
            <person name="Spatafora J.W."/>
            <person name="Magnuson J.K."/>
            <person name="Baker S.E."/>
            <person name="Pomraning K.R."/>
        </authorList>
    </citation>
    <scope>NUCLEOTIDE SEQUENCE [LARGE SCALE GENOMIC DNA]</scope>
    <source>
        <strain evidence="2">CBS 7786</strain>
    </source>
</reference>
<evidence type="ECO:0000313" key="1">
    <source>
        <dbReference type="EMBL" id="KAK9239993.1"/>
    </source>
</evidence>